<proteinExistence type="predicted"/>
<accession>A0AAD9WNC1</accession>
<gene>
    <name evidence="1" type="ORF">Ddye_025549</name>
</gene>
<name>A0AAD9WNC1_9ROSI</name>
<protein>
    <recommendedName>
        <fullName evidence="3">Protein FAR1-RELATED SEQUENCE</fullName>
    </recommendedName>
</protein>
<comment type="caution">
    <text evidence="1">The sequence shown here is derived from an EMBL/GenBank/DDBJ whole genome shotgun (WGS) entry which is preliminary data.</text>
</comment>
<keyword evidence="2" id="KW-1185">Reference proteome</keyword>
<dbReference type="PANTHER" id="PTHR47718:SF17">
    <property type="entry name" value="PROTEIN FAR1-RELATED SEQUENCE 5-LIKE"/>
    <property type="match status" value="1"/>
</dbReference>
<reference evidence="1" key="1">
    <citation type="journal article" date="2023" name="Plant J.">
        <title>Genome sequences and population genomics provide insights into the demographic history, inbreeding, and mutation load of two 'living fossil' tree species of Dipteronia.</title>
        <authorList>
            <person name="Feng Y."/>
            <person name="Comes H.P."/>
            <person name="Chen J."/>
            <person name="Zhu S."/>
            <person name="Lu R."/>
            <person name="Zhang X."/>
            <person name="Li P."/>
            <person name="Qiu J."/>
            <person name="Olsen K.M."/>
            <person name="Qiu Y."/>
        </authorList>
    </citation>
    <scope>NUCLEOTIDE SEQUENCE</scope>
    <source>
        <strain evidence="1">KIB01</strain>
    </source>
</reference>
<dbReference type="Proteomes" id="UP001280121">
    <property type="component" value="Unassembled WGS sequence"/>
</dbReference>
<evidence type="ECO:0000313" key="2">
    <source>
        <dbReference type="Proteomes" id="UP001280121"/>
    </source>
</evidence>
<organism evidence="1 2">
    <name type="scientific">Dipteronia dyeriana</name>
    <dbReference type="NCBI Taxonomy" id="168575"/>
    <lineage>
        <taxon>Eukaryota</taxon>
        <taxon>Viridiplantae</taxon>
        <taxon>Streptophyta</taxon>
        <taxon>Embryophyta</taxon>
        <taxon>Tracheophyta</taxon>
        <taxon>Spermatophyta</taxon>
        <taxon>Magnoliopsida</taxon>
        <taxon>eudicotyledons</taxon>
        <taxon>Gunneridae</taxon>
        <taxon>Pentapetalae</taxon>
        <taxon>rosids</taxon>
        <taxon>malvids</taxon>
        <taxon>Sapindales</taxon>
        <taxon>Sapindaceae</taxon>
        <taxon>Hippocastanoideae</taxon>
        <taxon>Acereae</taxon>
        <taxon>Dipteronia</taxon>
    </lineage>
</organism>
<evidence type="ECO:0008006" key="3">
    <source>
        <dbReference type="Google" id="ProtNLM"/>
    </source>
</evidence>
<evidence type="ECO:0000313" key="1">
    <source>
        <dbReference type="EMBL" id="KAK2637754.1"/>
    </source>
</evidence>
<sequence>MHGKCPLSVVTDGDKAMIKAMWLVMPSAIRCLCCWHLEWNVQANVCDTGFTQAFTHCMLTYMTEAEFDTQWLMAIEWYGLQDNDWVKLMYSKQKLWAETFLRSTFFGGLWST</sequence>
<dbReference type="PANTHER" id="PTHR47718">
    <property type="entry name" value="OS01G0519700 PROTEIN"/>
    <property type="match status" value="1"/>
</dbReference>
<dbReference type="EMBL" id="JANJYI010000008">
    <property type="protein sequence ID" value="KAK2637754.1"/>
    <property type="molecule type" value="Genomic_DNA"/>
</dbReference>
<dbReference type="AlphaFoldDB" id="A0AAD9WNC1"/>